<feature type="domain" description="Putative Flp pilus-assembly TadG-like N-terminal" evidence="1">
    <location>
        <begin position="17"/>
        <end position="60"/>
    </location>
</feature>
<evidence type="ECO:0000313" key="3">
    <source>
        <dbReference type="Proteomes" id="UP001521074"/>
    </source>
</evidence>
<evidence type="ECO:0000259" key="1">
    <source>
        <dbReference type="Pfam" id="PF13400"/>
    </source>
</evidence>
<name>A0ABS8W1W9_9PROT</name>
<reference evidence="2 3" key="1">
    <citation type="submission" date="2021-12" db="EMBL/GenBank/DDBJ databases">
        <title>Genome sequence of Acetobacter sicerae DmPark20a_162.</title>
        <authorList>
            <person name="Chaston J.M."/>
        </authorList>
    </citation>
    <scope>NUCLEOTIDE SEQUENCE [LARGE SCALE GENOMIC DNA]</scope>
    <source>
        <strain evidence="2 3">DmPark20a_162</strain>
    </source>
</reference>
<keyword evidence="3" id="KW-1185">Reference proteome</keyword>
<dbReference type="EMBL" id="JAJSOJ010000062">
    <property type="protein sequence ID" value="MCE0745152.1"/>
    <property type="molecule type" value="Genomic_DNA"/>
</dbReference>
<sequence>MFRKKLFRQFISNQTGGVIIFTAFGSLIILTAVAAAVDYSQMVAIKARLQTFSDSAALSATKSASNYMFSHLSDSSAQTTAQQIAETTALQSVMQNAQTAGISPVPAVTVQYIPASSVSGAVSVSLSYTPRLLISNILNYSGGPITVKSTAAMDEGESYFQIVFVVDISNSMAIGGDPAAISTLENGSSQCVFACHDPKGYGGSTESCYATGARKSSSRKWPCDMRAYAKQQGINLKIDYVNQALEEFMENMSEYSSKYPDKITVSINTIGTNFNQLLNSTSDMTAAMNAASSIDIENATQWSNVNNSGSAPYDFKDYNYGYTNTSDYLNKSLSLITNIGDGSSSSKRKTYVVFLSDGAQDVWDGYTNIYEDPNTRYRVVNVDYSAACQNIKQSGIRLFSVWATYYSINDSLINPLLGTGAGSMQGAMQACASDDEDFFEADDGPAIQTAITSIFSSIMSDVSLRLIGNNQN</sequence>
<evidence type="ECO:0000313" key="2">
    <source>
        <dbReference type="EMBL" id="MCE0745152.1"/>
    </source>
</evidence>
<dbReference type="RefSeq" id="WP_232878854.1">
    <property type="nucleotide sequence ID" value="NZ_JAJSOJ010000062.1"/>
</dbReference>
<proteinExistence type="predicted"/>
<gene>
    <name evidence="2" type="ORF">LWC05_14850</name>
</gene>
<dbReference type="Pfam" id="PF13400">
    <property type="entry name" value="Tad"/>
    <property type="match status" value="1"/>
</dbReference>
<comment type="caution">
    <text evidence="2">The sequence shown here is derived from an EMBL/GenBank/DDBJ whole genome shotgun (WGS) entry which is preliminary data.</text>
</comment>
<dbReference type="Gene3D" id="3.40.50.410">
    <property type="entry name" value="von Willebrand factor, type A domain"/>
    <property type="match status" value="1"/>
</dbReference>
<dbReference type="Proteomes" id="UP001521074">
    <property type="component" value="Unassembled WGS sequence"/>
</dbReference>
<protein>
    <submittedName>
        <fullName evidence="2">Pilus assembly protein TadG-related protein</fullName>
    </submittedName>
</protein>
<dbReference type="SUPFAM" id="SSF53300">
    <property type="entry name" value="vWA-like"/>
    <property type="match status" value="1"/>
</dbReference>
<dbReference type="InterPro" id="IPR028087">
    <property type="entry name" value="Tad_N"/>
</dbReference>
<dbReference type="InterPro" id="IPR036465">
    <property type="entry name" value="vWFA_dom_sf"/>
</dbReference>
<organism evidence="2 3">
    <name type="scientific">Acetobacter sicerae</name>
    <dbReference type="NCBI Taxonomy" id="85325"/>
    <lineage>
        <taxon>Bacteria</taxon>
        <taxon>Pseudomonadati</taxon>
        <taxon>Pseudomonadota</taxon>
        <taxon>Alphaproteobacteria</taxon>
        <taxon>Acetobacterales</taxon>
        <taxon>Acetobacteraceae</taxon>
        <taxon>Acetobacter</taxon>
    </lineage>
</organism>
<accession>A0ABS8W1W9</accession>